<dbReference type="RefSeq" id="NP_001324777.1">
    <property type="nucleotide sequence ID" value="NM_001335368.1"/>
</dbReference>
<name>A0A1P8B158_ARATH</name>
<reference evidence="4" key="2">
    <citation type="journal article" date="2017" name="Plant J.">
        <title>Araport11: a complete reannotation of the Arabidopsis thaliana reference genome.</title>
        <authorList>
            <person name="Cheng C.Y."/>
            <person name="Krishnakumar V."/>
            <person name="Chan A.P."/>
            <person name="Thibaud-Nissen F."/>
            <person name="Schobel S."/>
            <person name="Town C.D."/>
        </authorList>
    </citation>
    <scope>GENOME REANNOTATION</scope>
    <source>
        <strain evidence="4">cv. Columbia</strain>
    </source>
</reference>
<keyword evidence="3" id="KW-0547">Nucleotide-binding</keyword>
<reference evidence="3 4" key="1">
    <citation type="journal article" date="1999" name="Nature">
        <title>Sequence and analysis of chromosome 2 of the plant Arabidopsis thaliana.</title>
        <authorList>
            <person name="Lin X."/>
            <person name="Kaul S."/>
            <person name="Rounsley S."/>
            <person name="Shea T.P."/>
            <person name="Benito M.I."/>
            <person name="Town C.D."/>
            <person name="Fujii C.Y."/>
            <person name="Mason T."/>
            <person name="Bowman C.L."/>
            <person name="Barnstead M."/>
            <person name="Feldblyum T.V."/>
            <person name="Buell C.R."/>
            <person name="Ketchum K.A."/>
            <person name="Lee J."/>
            <person name="Ronning C.M."/>
            <person name="Koo H.L."/>
            <person name="Moffat K.S."/>
            <person name="Cronin L.A."/>
            <person name="Shen M."/>
            <person name="Pai G."/>
            <person name="Van Aken S."/>
            <person name="Umayam L."/>
            <person name="Tallon L.J."/>
            <person name="Gill J.E."/>
            <person name="Adams M.D."/>
            <person name="Carrera A.J."/>
            <person name="Creasy T.H."/>
            <person name="Goodman H.M."/>
            <person name="Somerville C.R."/>
            <person name="Copenhaver G.P."/>
            <person name="Preuss D."/>
            <person name="Nierman W.C."/>
            <person name="White O."/>
            <person name="Eisen J.A."/>
            <person name="Salzberg S.L."/>
            <person name="Fraser C.M."/>
            <person name="Venter J.C."/>
        </authorList>
    </citation>
    <scope>NUCLEOTIDE SEQUENCE [LARGE SCALE GENOMIC DNA]</scope>
    <source>
        <strain evidence="4">cv. Columbia</strain>
    </source>
</reference>
<dbReference type="AlphaFoldDB" id="A0A1P8B158"/>
<dbReference type="Araport" id="AT2G11045"/>
<dbReference type="GO" id="GO:0070042">
    <property type="term" value="F:rRNA (uridine-N3-)-methyltransferase activity"/>
    <property type="evidence" value="ECO:0007669"/>
    <property type="project" value="InterPro"/>
</dbReference>
<dbReference type="GO" id="GO:0005524">
    <property type="term" value="F:ATP binding"/>
    <property type="evidence" value="ECO:0007669"/>
    <property type="project" value="UniProtKB-KW"/>
</dbReference>
<dbReference type="Proteomes" id="UP000006548">
    <property type="component" value="Chromosome 2"/>
</dbReference>
<dbReference type="InterPro" id="IPR019446">
    <property type="entry name" value="BMT5-like"/>
</dbReference>
<dbReference type="TAIR" id="AT2G11045"/>
<dbReference type="OMA" id="YRQINEW"/>
<feature type="domain" description="25S rRNA (uridine-N(3))-methyltransferase BMT5-like" evidence="1">
    <location>
        <begin position="13"/>
        <end position="108"/>
    </location>
</feature>
<evidence type="ECO:0000313" key="3">
    <source>
        <dbReference type="EMBL" id="ANM62634.1"/>
    </source>
</evidence>
<dbReference type="EMBL" id="CP002685">
    <property type="protein sequence ID" value="ANM62634.1"/>
    <property type="molecule type" value="Genomic_DNA"/>
</dbReference>
<gene>
    <name evidence="2 3" type="ordered locus">At2g11045</name>
</gene>
<dbReference type="GeneID" id="28718246"/>
<evidence type="ECO:0000313" key="4">
    <source>
        <dbReference type="Proteomes" id="UP000006548"/>
    </source>
</evidence>
<proteinExistence type="predicted"/>
<accession>A0A1P8B158</accession>
<dbReference type="InParanoid" id="A0A1P8B158"/>
<evidence type="ECO:0000313" key="2">
    <source>
        <dbReference type="Araport" id="AT2G11045"/>
    </source>
</evidence>
<dbReference type="Pfam" id="PF10354">
    <property type="entry name" value="BMT5-like"/>
    <property type="match status" value="1"/>
</dbReference>
<sequence length="137" mass="15550">MHVKAANACRRDGEELKVKCKNAKTNVEELERLGCIVVHGVNVHSMSIDCRVVGTILYDRIIFNFSHTQETPKTGGRSARVMLKDQYGEIHVTHKMVHSFKEWRILVLGYTNKRGGGSDYDSSFPVGQASTFMFRKF</sequence>
<protein>
    <submittedName>
        <fullName evidence="3">ATP-binding protein</fullName>
    </submittedName>
</protein>
<keyword evidence="3" id="KW-0067">ATP-binding</keyword>
<dbReference type="GO" id="GO:0070475">
    <property type="term" value="P:rRNA base methylation"/>
    <property type="evidence" value="ECO:0007669"/>
    <property type="project" value="InterPro"/>
</dbReference>
<evidence type="ECO:0000259" key="1">
    <source>
        <dbReference type="Pfam" id="PF10354"/>
    </source>
</evidence>
<keyword evidence="4" id="KW-1185">Reference proteome</keyword>
<dbReference type="KEGG" id="ath:AT2G11045"/>
<organism evidence="3 4">
    <name type="scientific">Arabidopsis thaliana</name>
    <name type="common">Mouse-ear cress</name>
    <dbReference type="NCBI Taxonomy" id="3702"/>
    <lineage>
        <taxon>Eukaryota</taxon>
        <taxon>Viridiplantae</taxon>
        <taxon>Streptophyta</taxon>
        <taxon>Embryophyta</taxon>
        <taxon>Tracheophyta</taxon>
        <taxon>Spermatophyta</taxon>
        <taxon>Magnoliopsida</taxon>
        <taxon>eudicotyledons</taxon>
        <taxon>Gunneridae</taxon>
        <taxon>Pentapetalae</taxon>
        <taxon>rosids</taxon>
        <taxon>malvids</taxon>
        <taxon>Brassicales</taxon>
        <taxon>Brassicaceae</taxon>
        <taxon>Camelineae</taxon>
        <taxon>Arabidopsis</taxon>
    </lineage>
</organism>